<keyword evidence="1" id="KW-1133">Transmembrane helix</keyword>
<reference evidence="2 3" key="1">
    <citation type="submission" date="2024-09" db="EMBL/GenBank/DDBJ databases">
        <authorList>
            <person name="Sun Q."/>
            <person name="Mori K."/>
        </authorList>
    </citation>
    <scope>NUCLEOTIDE SEQUENCE [LARGE SCALE GENOMIC DNA]</scope>
    <source>
        <strain evidence="2 3">CICC 11035S</strain>
    </source>
</reference>
<keyword evidence="1" id="KW-0472">Membrane</keyword>
<dbReference type="Proteomes" id="UP001589858">
    <property type="component" value="Unassembled WGS sequence"/>
</dbReference>
<feature type="transmembrane region" description="Helical" evidence="1">
    <location>
        <begin position="151"/>
        <end position="171"/>
    </location>
</feature>
<protein>
    <submittedName>
        <fullName evidence="2">DUF2975 domain-containing protein</fullName>
    </submittedName>
</protein>
<organism evidence="2 3">
    <name type="scientific">Novosphingobium clariflavum</name>
    <dbReference type="NCBI Taxonomy" id="2029884"/>
    <lineage>
        <taxon>Bacteria</taxon>
        <taxon>Pseudomonadati</taxon>
        <taxon>Pseudomonadota</taxon>
        <taxon>Alphaproteobacteria</taxon>
        <taxon>Sphingomonadales</taxon>
        <taxon>Sphingomonadaceae</taxon>
        <taxon>Novosphingobium</taxon>
    </lineage>
</organism>
<proteinExistence type="predicted"/>
<keyword evidence="3" id="KW-1185">Reference proteome</keyword>
<keyword evidence="1" id="KW-0812">Transmembrane</keyword>
<evidence type="ECO:0000313" key="2">
    <source>
        <dbReference type="EMBL" id="MFC0687565.1"/>
    </source>
</evidence>
<feature type="transmembrane region" description="Helical" evidence="1">
    <location>
        <begin position="20"/>
        <end position="41"/>
    </location>
</feature>
<comment type="caution">
    <text evidence="2">The sequence shown here is derived from an EMBL/GenBank/DDBJ whole genome shotgun (WGS) entry which is preliminary data.</text>
</comment>
<evidence type="ECO:0000313" key="3">
    <source>
        <dbReference type="Proteomes" id="UP001589858"/>
    </source>
</evidence>
<dbReference type="RefSeq" id="WP_267225035.1">
    <property type="nucleotide sequence ID" value="NZ_JAPCWC010000055.1"/>
</dbReference>
<accession>A0ABV6SE70</accession>
<feature type="transmembrane region" description="Helical" evidence="1">
    <location>
        <begin position="108"/>
        <end position="131"/>
    </location>
</feature>
<dbReference type="EMBL" id="JBHLTM010000087">
    <property type="protein sequence ID" value="MFC0687565.1"/>
    <property type="molecule type" value="Genomic_DNA"/>
</dbReference>
<sequence>MESEDVPYEGGGGFGFGIKAAIVTATLLLAVSLPLRYIIAWREPAYASLVGLPWLRTLPPSTIIVATITVTVQSILMAFVVREIWTIAGSFHRGEFFSRFVTKAMRRASGLLFGVSVAGALGVVIGLGSLSMLDGDLPPLGLGASLLNMPAGALVCGLLAYVIAGAFDRAIRMADEARFMV</sequence>
<name>A0ABV6SE70_9SPHN</name>
<gene>
    <name evidence="2" type="ORF">ACFFF8_23525</name>
</gene>
<evidence type="ECO:0000256" key="1">
    <source>
        <dbReference type="SAM" id="Phobius"/>
    </source>
</evidence>